<feature type="domain" description="CheR-type methyltransferase" evidence="10">
    <location>
        <begin position="202"/>
        <end position="475"/>
    </location>
</feature>
<dbReference type="NCBIfam" id="TIGR00229">
    <property type="entry name" value="sensory_box"/>
    <property type="match status" value="2"/>
</dbReference>
<dbReference type="Pfam" id="PF13596">
    <property type="entry name" value="PAS_10"/>
    <property type="match status" value="1"/>
</dbReference>
<dbReference type="InterPro" id="IPR000780">
    <property type="entry name" value="CheR_MeTrfase"/>
</dbReference>
<dbReference type="GO" id="GO:0006355">
    <property type="term" value="P:regulation of DNA-templated transcription"/>
    <property type="evidence" value="ECO:0007669"/>
    <property type="project" value="InterPro"/>
</dbReference>
<dbReference type="Pfam" id="PF03705">
    <property type="entry name" value="CheR_N"/>
    <property type="match status" value="1"/>
</dbReference>
<accession>A0A177M504</accession>
<keyword evidence="7" id="KW-0175">Coiled coil</keyword>
<dbReference type="AlphaFoldDB" id="A0A177M504"/>
<dbReference type="GO" id="GO:0005737">
    <property type="term" value="C:cytoplasm"/>
    <property type="evidence" value="ECO:0007669"/>
    <property type="project" value="InterPro"/>
</dbReference>
<dbReference type="SMART" id="SM00138">
    <property type="entry name" value="MeTrc"/>
    <property type="match status" value="1"/>
</dbReference>
<dbReference type="GO" id="GO:0006935">
    <property type="term" value="P:chemotaxis"/>
    <property type="evidence" value="ECO:0007669"/>
    <property type="project" value="UniProtKB-UniRule"/>
</dbReference>
<feature type="active site" evidence="6">
    <location>
        <position position="20"/>
    </location>
</feature>
<keyword evidence="6" id="KW-0145">Chemotaxis</keyword>
<evidence type="ECO:0000256" key="2">
    <source>
        <dbReference type="ARBA" id="ARBA00012534"/>
    </source>
</evidence>
<dbReference type="GO" id="GO:0008983">
    <property type="term" value="F:protein-glutamate O-methyltransferase activity"/>
    <property type="evidence" value="ECO:0007669"/>
    <property type="project" value="UniProtKB-EC"/>
</dbReference>
<dbReference type="Gene3D" id="3.30.450.20">
    <property type="entry name" value="PAS domain"/>
    <property type="match status" value="3"/>
</dbReference>
<evidence type="ECO:0000256" key="4">
    <source>
        <dbReference type="ARBA" id="ARBA00022679"/>
    </source>
</evidence>
<feature type="domain" description="PAS" evidence="8">
    <location>
        <begin position="846"/>
        <end position="916"/>
    </location>
</feature>
<keyword evidence="4" id="KW-0808">Transferase</keyword>
<evidence type="ECO:0000313" key="11">
    <source>
        <dbReference type="EMBL" id="OAI00445.1"/>
    </source>
</evidence>
<feature type="active site" evidence="6">
    <location>
        <position position="47"/>
    </location>
</feature>
<feature type="domain" description="PAS" evidence="8">
    <location>
        <begin position="973"/>
        <end position="1043"/>
    </location>
</feature>
<organism evidence="11 12">
    <name type="scientific">Methylomonas methanica</name>
    <dbReference type="NCBI Taxonomy" id="421"/>
    <lineage>
        <taxon>Bacteria</taxon>
        <taxon>Pseudomonadati</taxon>
        <taxon>Pseudomonadota</taxon>
        <taxon>Gammaproteobacteria</taxon>
        <taxon>Methylococcales</taxon>
        <taxon>Methylococcaceae</taxon>
        <taxon>Methylomonas</taxon>
    </lineage>
</organism>
<dbReference type="InterPro" id="IPR029063">
    <property type="entry name" value="SAM-dependent_MTases_sf"/>
</dbReference>
<dbReference type="Proteomes" id="UP000077763">
    <property type="component" value="Unassembled WGS sequence"/>
</dbReference>
<dbReference type="InterPro" id="IPR000673">
    <property type="entry name" value="Sig_transdc_resp-reg_Me-estase"/>
</dbReference>
<name>A0A177M504_METMH</name>
<dbReference type="CDD" id="cd16434">
    <property type="entry name" value="CheB-CheR_fusion"/>
    <property type="match status" value="1"/>
</dbReference>
<keyword evidence="5" id="KW-0949">S-adenosyl-L-methionine</keyword>
<dbReference type="InterPro" id="IPR022641">
    <property type="entry name" value="CheR_N"/>
</dbReference>
<dbReference type="Gene3D" id="3.40.50.180">
    <property type="entry name" value="Methylesterase CheB, C-terminal domain"/>
    <property type="match status" value="1"/>
</dbReference>
<dbReference type="PROSITE" id="PS50123">
    <property type="entry name" value="CHER"/>
    <property type="match status" value="1"/>
</dbReference>
<feature type="coiled-coil region" evidence="7">
    <location>
        <begin position="641"/>
        <end position="710"/>
    </location>
</feature>
<proteinExistence type="predicted"/>
<dbReference type="InterPro" id="IPR013767">
    <property type="entry name" value="PAS_fold"/>
</dbReference>
<evidence type="ECO:0000256" key="7">
    <source>
        <dbReference type="SAM" id="Coils"/>
    </source>
</evidence>
<evidence type="ECO:0000259" key="9">
    <source>
        <dbReference type="PROSITE" id="PS50122"/>
    </source>
</evidence>
<evidence type="ECO:0000256" key="5">
    <source>
        <dbReference type="ARBA" id="ARBA00022691"/>
    </source>
</evidence>
<dbReference type="EMBL" id="LUUH01000077">
    <property type="protein sequence ID" value="OAI00445.1"/>
    <property type="molecule type" value="Genomic_DNA"/>
</dbReference>
<dbReference type="PROSITE" id="PS50122">
    <property type="entry name" value="CHEB"/>
    <property type="match status" value="1"/>
</dbReference>
<dbReference type="SUPFAM" id="SSF53335">
    <property type="entry name" value="S-adenosyl-L-methionine-dependent methyltransferases"/>
    <property type="match status" value="1"/>
</dbReference>
<dbReference type="GO" id="GO:0008984">
    <property type="term" value="F:protein-glutamate methylesterase activity"/>
    <property type="evidence" value="ECO:0007669"/>
    <property type="project" value="InterPro"/>
</dbReference>
<reference evidence="11 12" key="1">
    <citation type="submission" date="2016-03" db="EMBL/GenBank/DDBJ databases">
        <authorList>
            <person name="Ploux O."/>
        </authorList>
    </citation>
    <scope>NUCLEOTIDE SEQUENCE [LARGE SCALE GENOMIC DNA]</scope>
    <source>
        <strain evidence="11 12">R-45371</strain>
    </source>
</reference>
<dbReference type="GO" id="GO:0032259">
    <property type="term" value="P:methylation"/>
    <property type="evidence" value="ECO:0007669"/>
    <property type="project" value="UniProtKB-KW"/>
</dbReference>
<dbReference type="Pfam" id="PF01739">
    <property type="entry name" value="CheR"/>
    <property type="match status" value="1"/>
</dbReference>
<dbReference type="Pfam" id="PF00989">
    <property type="entry name" value="PAS"/>
    <property type="match status" value="2"/>
</dbReference>
<keyword evidence="3" id="KW-0489">Methyltransferase</keyword>
<feature type="active site" evidence="6">
    <location>
        <position position="139"/>
    </location>
</feature>
<dbReference type="SUPFAM" id="SSF52738">
    <property type="entry name" value="Methylesterase CheB, C-terminal domain"/>
    <property type="match status" value="1"/>
</dbReference>
<protein>
    <recommendedName>
        <fullName evidence="2">protein-glutamate O-methyltransferase</fullName>
        <ecNumber evidence="2">2.1.1.80</ecNumber>
    </recommendedName>
</protein>
<dbReference type="Gene3D" id="1.10.155.10">
    <property type="entry name" value="Chemotaxis receptor methyltransferase CheR, N-terminal domain"/>
    <property type="match status" value="1"/>
</dbReference>
<dbReference type="Gene3D" id="3.40.50.150">
    <property type="entry name" value="Vaccinia Virus protein VP39"/>
    <property type="match status" value="1"/>
</dbReference>
<evidence type="ECO:0000259" key="10">
    <source>
        <dbReference type="PROSITE" id="PS50123"/>
    </source>
</evidence>
<dbReference type="PANTHER" id="PTHR24422">
    <property type="entry name" value="CHEMOTAXIS PROTEIN METHYLTRANSFERASE"/>
    <property type="match status" value="1"/>
</dbReference>
<dbReference type="CDD" id="cd00130">
    <property type="entry name" value="PAS"/>
    <property type="match status" value="2"/>
</dbReference>
<comment type="catalytic activity">
    <reaction evidence="1">
        <text>L-glutamyl-[protein] + S-adenosyl-L-methionine = [protein]-L-glutamate 5-O-methyl ester + S-adenosyl-L-homocysteine</text>
        <dbReference type="Rhea" id="RHEA:24452"/>
        <dbReference type="Rhea" id="RHEA-COMP:10208"/>
        <dbReference type="Rhea" id="RHEA-COMP:10311"/>
        <dbReference type="ChEBI" id="CHEBI:29973"/>
        <dbReference type="ChEBI" id="CHEBI:57856"/>
        <dbReference type="ChEBI" id="CHEBI:59789"/>
        <dbReference type="ChEBI" id="CHEBI:82795"/>
        <dbReference type="EC" id="2.1.1.80"/>
    </reaction>
</comment>
<dbReference type="PANTHER" id="PTHR24422:SF27">
    <property type="entry name" value="PROTEIN-GLUTAMATE O-METHYLTRANSFERASE"/>
    <property type="match status" value="1"/>
</dbReference>
<dbReference type="GO" id="GO:0000156">
    <property type="term" value="F:phosphorelay response regulator activity"/>
    <property type="evidence" value="ECO:0007669"/>
    <property type="project" value="InterPro"/>
</dbReference>
<dbReference type="InterPro" id="IPR036804">
    <property type="entry name" value="CheR_N_sf"/>
</dbReference>
<evidence type="ECO:0000313" key="12">
    <source>
        <dbReference type="Proteomes" id="UP000077763"/>
    </source>
</evidence>
<feature type="domain" description="CheB-type methylesterase" evidence="9">
    <location>
        <begin position="8"/>
        <end position="197"/>
    </location>
</feature>
<dbReference type="EC" id="2.1.1.80" evidence="2"/>
<evidence type="ECO:0000256" key="3">
    <source>
        <dbReference type="ARBA" id="ARBA00022603"/>
    </source>
</evidence>
<dbReference type="InterPro" id="IPR035965">
    <property type="entry name" value="PAS-like_dom_sf"/>
</dbReference>
<evidence type="ECO:0000256" key="6">
    <source>
        <dbReference type="PROSITE-ProRule" id="PRU00050"/>
    </source>
</evidence>
<dbReference type="Pfam" id="PF01339">
    <property type="entry name" value="CheB_methylest"/>
    <property type="match status" value="1"/>
</dbReference>
<evidence type="ECO:0000259" key="8">
    <source>
        <dbReference type="PROSITE" id="PS50112"/>
    </source>
</evidence>
<sequence length="1087" mass="122816">MDNENTVKVPPQYVVGIGASAGGLEAIEAFFKNMPANSGLSFVVIQHLSPQYKSLMAELLSKHTAMPVKRIEDGMKIERNTVYLIPPRKNVTVFHNQLLLAEQDPSKGINLPIDIFLRSLSEDARELAVGIILSGTGSDGTRGIRSIKEFGGMVMVQDENSAKFDGMPKNAFATGLADFSLPPEKMPDQLLAFVKHPYATLQEKNIVSSDDSDITRIFSILREKCKIDFTFYKPNTVVRRIERRISINHLKDISEYLNLLQTNPHEVLVLFQELLIGVTSFFRDEHVFDDIREHWLKKVVKLLQEDELRVWVTACSTGEEAYSLAMLLAEYREYSGHYFRVKIFATDVDLTAIEKASNGKYPESIIADIPPKLLSKYFIRREDYFQVSQKIREMVVFAQHNLIKDPPFTNIHILSCRNVLIYLQPVLQKKILELFNFSLVKEGLLVLGTSETIGDMGEFFDVASAKSKLYRSKGKYKSLGFTASPSALMTYSPYPSSVRSSNALSGQEERVLDRFIRAISNDVLPFTMIINENMEISHIFGDSKDYLSYPSGKLVSNVSKIVKKDLSIPISTGIQKALKANNEIVLSNIRVREQDSLRTFRLQFKPLPGKKGQEILVAAMITETVDPSCFSETETLVYDVNLDAKQRIIDLEQELQFTRENLQATVEELETSNEELQATNEELLASNEELQSTNEELQSVNEELYTVNAEHQGKIVELTLLNNDLDNLFNSTNIATLFLDENLDIRRFTPKLQSIFHILETDLGRPFYHLTHTIKNLDVIAVVKSVNDRHNCFDQEIQLENGTWYLLRVIPYVVSAKVNAGVILTFVDINQLKSAQLELHKREEQETLRLAKFVQFSNDAITLLDPDGTIVTWNHAAEKLYGWSAHDALGMNFYNLIPEEEKHFAKQGLNNLKVGNTLPSFQARRLTKSGKVVHVSASACMFRAENSARELIALTERDYVHQHQVEKQECLNCLQKLATIVMDTDEAIILFEVSGKITAWNKGAEILYGWDSLDAASMTFTEIVSDDERAITQQLVQELIVGGGVKSIKTKRVTKDQKIIPVRMHATVLGNRSGEALLIVSSEKAVH</sequence>
<dbReference type="SUPFAM" id="SSF55785">
    <property type="entry name" value="PYP-like sensor domain (PAS domain)"/>
    <property type="match status" value="2"/>
</dbReference>
<dbReference type="InterPro" id="IPR035909">
    <property type="entry name" value="CheB_C"/>
</dbReference>
<dbReference type="InterPro" id="IPR022642">
    <property type="entry name" value="CheR_C"/>
</dbReference>
<dbReference type="RefSeq" id="WP_064037931.1">
    <property type="nucleotide sequence ID" value="NZ_LUUH01000077.1"/>
</dbReference>
<keyword evidence="6" id="KW-0378">Hydrolase</keyword>
<dbReference type="PRINTS" id="PR00996">
    <property type="entry name" value="CHERMTFRASE"/>
</dbReference>
<dbReference type="SMART" id="SM00091">
    <property type="entry name" value="PAS"/>
    <property type="match status" value="3"/>
</dbReference>
<dbReference type="InterPro" id="IPR050903">
    <property type="entry name" value="Bact_Chemotaxis_MeTrfase"/>
</dbReference>
<gene>
    <name evidence="11" type="ORF">A1353_01760</name>
</gene>
<comment type="caution">
    <text evidence="11">The sequence shown here is derived from an EMBL/GenBank/DDBJ whole genome shotgun (WGS) entry which is preliminary data.</text>
</comment>
<dbReference type="InterPro" id="IPR000014">
    <property type="entry name" value="PAS"/>
</dbReference>
<dbReference type="SUPFAM" id="SSF47757">
    <property type="entry name" value="Chemotaxis receptor methyltransferase CheR, N-terminal domain"/>
    <property type="match status" value="1"/>
</dbReference>
<evidence type="ECO:0000256" key="1">
    <source>
        <dbReference type="ARBA" id="ARBA00001541"/>
    </source>
</evidence>
<dbReference type="PROSITE" id="PS50112">
    <property type="entry name" value="PAS"/>
    <property type="match status" value="2"/>
</dbReference>